<comment type="caution">
    <text evidence="2">The sequence shown here is derived from an EMBL/GenBank/DDBJ whole genome shotgun (WGS) entry which is preliminary data.</text>
</comment>
<evidence type="ECO:0000256" key="1">
    <source>
        <dbReference type="SAM" id="MobiDB-lite"/>
    </source>
</evidence>
<proteinExistence type="predicted"/>
<organism evidence="2 3">
    <name type="scientific">Cellulomonas biazotea</name>
    <dbReference type="NCBI Taxonomy" id="1709"/>
    <lineage>
        <taxon>Bacteria</taxon>
        <taxon>Bacillati</taxon>
        <taxon>Actinomycetota</taxon>
        <taxon>Actinomycetes</taxon>
        <taxon>Micrococcales</taxon>
        <taxon>Cellulomonadaceae</taxon>
        <taxon>Cellulomonas</taxon>
    </lineage>
</organism>
<sequence>MTEHDMPGPARQPAGPDPGHPTPLSVAASHTATAPVVVVPGGRTVPDLEPPSLAEVVAAAALAVPGVVRLHGGRFGELGTYLPGRRVTGVRIDDAGTEVHVVVSDVAPIPRTAAQVQRAVSAIAPMPVRVHVEDIDTVV</sequence>
<dbReference type="RefSeq" id="WP_246013411.1">
    <property type="nucleotide sequence ID" value="NZ_BIMR01000229.1"/>
</dbReference>
<evidence type="ECO:0000313" key="2">
    <source>
        <dbReference type="EMBL" id="GCE77586.1"/>
    </source>
</evidence>
<name>A0A402DU34_9CELL</name>
<evidence type="ECO:0008006" key="4">
    <source>
        <dbReference type="Google" id="ProtNLM"/>
    </source>
</evidence>
<gene>
    <name evidence="2" type="ORF">CBZ_26420</name>
</gene>
<dbReference type="EMBL" id="BIMR01000229">
    <property type="protein sequence ID" value="GCE77586.1"/>
    <property type="molecule type" value="Genomic_DNA"/>
</dbReference>
<accession>A0A402DU34</accession>
<reference evidence="2 3" key="1">
    <citation type="submission" date="2019-01" db="EMBL/GenBank/DDBJ databases">
        <title>Draft genome sequence of Cellulomonas takizawaensis strain TKZ-21.</title>
        <authorList>
            <person name="Yamamura H."/>
            <person name="Hayashi T."/>
            <person name="Hamada M."/>
            <person name="Serisawa Y."/>
            <person name="Matsuyama K."/>
            <person name="Nakagawa Y."/>
            <person name="Otoguro M."/>
            <person name="Yanagida F."/>
            <person name="Hayakawa M."/>
        </authorList>
    </citation>
    <scope>NUCLEOTIDE SEQUENCE [LARGE SCALE GENOMIC DNA]</scope>
    <source>
        <strain evidence="2 3">NBRC12680</strain>
    </source>
</reference>
<keyword evidence="3" id="KW-1185">Reference proteome</keyword>
<feature type="region of interest" description="Disordered" evidence="1">
    <location>
        <begin position="1"/>
        <end position="26"/>
    </location>
</feature>
<dbReference type="Proteomes" id="UP000289954">
    <property type="component" value="Unassembled WGS sequence"/>
</dbReference>
<protein>
    <recommendedName>
        <fullName evidence="4">Asp23/Gls24 family envelope stress response protein</fullName>
    </recommendedName>
</protein>
<evidence type="ECO:0000313" key="3">
    <source>
        <dbReference type="Proteomes" id="UP000289954"/>
    </source>
</evidence>
<dbReference type="AlphaFoldDB" id="A0A402DU34"/>